<evidence type="ECO:0000313" key="2">
    <source>
        <dbReference type="EMBL" id="GJT24218.1"/>
    </source>
</evidence>
<protein>
    <submittedName>
        <fullName evidence="2">Reverse transcriptase domain-containing protein</fullName>
    </submittedName>
</protein>
<dbReference type="PROSITE" id="PS50879">
    <property type="entry name" value="RNASE_H_1"/>
    <property type="match status" value="1"/>
</dbReference>
<dbReference type="Proteomes" id="UP001151760">
    <property type="component" value="Unassembled WGS sequence"/>
</dbReference>
<keyword evidence="2" id="KW-0548">Nucleotidyltransferase</keyword>
<dbReference type="InterPro" id="IPR012337">
    <property type="entry name" value="RNaseH-like_sf"/>
</dbReference>
<dbReference type="InterPro" id="IPR036397">
    <property type="entry name" value="RNaseH_sf"/>
</dbReference>
<comment type="caution">
    <text evidence="2">The sequence shown here is derived from an EMBL/GenBank/DDBJ whole genome shotgun (WGS) entry which is preliminary data.</text>
</comment>
<dbReference type="InterPro" id="IPR002156">
    <property type="entry name" value="RNaseH_domain"/>
</dbReference>
<dbReference type="EMBL" id="BQNB010014118">
    <property type="protein sequence ID" value="GJT24218.1"/>
    <property type="molecule type" value="Genomic_DNA"/>
</dbReference>
<reference evidence="2" key="2">
    <citation type="submission" date="2022-01" db="EMBL/GenBank/DDBJ databases">
        <authorList>
            <person name="Yamashiro T."/>
            <person name="Shiraishi A."/>
            <person name="Satake H."/>
            <person name="Nakayama K."/>
        </authorList>
    </citation>
    <scope>NUCLEOTIDE SEQUENCE</scope>
</reference>
<dbReference type="PANTHER" id="PTHR48475:SF2">
    <property type="entry name" value="RIBONUCLEASE H"/>
    <property type="match status" value="1"/>
</dbReference>
<dbReference type="Gene3D" id="3.30.420.10">
    <property type="entry name" value="Ribonuclease H-like superfamily/Ribonuclease H"/>
    <property type="match status" value="1"/>
</dbReference>
<dbReference type="SUPFAM" id="SSF53098">
    <property type="entry name" value="Ribonuclease H-like"/>
    <property type="match status" value="1"/>
</dbReference>
<organism evidence="2 3">
    <name type="scientific">Tanacetum coccineum</name>
    <dbReference type="NCBI Taxonomy" id="301880"/>
    <lineage>
        <taxon>Eukaryota</taxon>
        <taxon>Viridiplantae</taxon>
        <taxon>Streptophyta</taxon>
        <taxon>Embryophyta</taxon>
        <taxon>Tracheophyta</taxon>
        <taxon>Spermatophyta</taxon>
        <taxon>Magnoliopsida</taxon>
        <taxon>eudicotyledons</taxon>
        <taxon>Gunneridae</taxon>
        <taxon>Pentapetalae</taxon>
        <taxon>asterids</taxon>
        <taxon>campanulids</taxon>
        <taxon>Asterales</taxon>
        <taxon>Asteraceae</taxon>
        <taxon>Asteroideae</taxon>
        <taxon>Anthemideae</taxon>
        <taxon>Anthemidinae</taxon>
        <taxon>Tanacetum</taxon>
    </lineage>
</organism>
<dbReference type="Pfam" id="PF13456">
    <property type="entry name" value="RVT_3"/>
    <property type="match status" value="1"/>
</dbReference>
<gene>
    <name evidence="2" type="ORF">Tco_0894155</name>
</gene>
<keyword evidence="2" id="KW-0695">RNA-directed DNA polymerase</keyword>
<reference evidence="2" key="1">
    <citation type="journal article" date="2022" name="Int. J. Mol. Sci.">
        <title>Draft Genome of Tanacetum Coccineum: Genomic Comparison of Closely Related Tanacetum-Family Plants.</title>
        <authorList>
            <person name="Yamashiro T."/>
            <person name="Shiraishi A."/>
            <person name="Nakayama K."/>
            <person name="Satake H."/>
        </authorList>
    </citation>
    <scope>NUCLEOTIDE SEQUENCE</scope>
</reference>
<evidence type="ECO:0000313" key="3">
    <source>
        <dbReference type="Proteomes" id="UP001151760"/>
    </source>
</evidence>
<proteinExistence type="predicted"/>
<dbReference type="GO" id="GO:0003964">
    <property type="term" value="F:RNA-directed DNA polymerase activity"/>
    <property type="evidence" value="ECO:0007669"/>
    <property type="project" value="UniProtKB-KW"/>
</dbReference>
<dbReference type="Gene3D" id="1.10.340.70">
    <property type="match status" value="1"/>
</dbReference>
<evidence type="ECO:0000259" key="1">
    <source>
        <dbReference type="PROSITE" id="PS50879"/>
    </source>
</evidence>
<name>A0ABQ5CC73_9ASTR</name>
<sequence length="312" mass="35274">MPSEGDERIVASKKETKKENPKLENMWKLYTDGASSSDSSGAGLMLINLNGKEYTYALRFEFEMTNNKAEYEALLAGLRIEQEMEIKSLAIFTDSQLMVNQVNELSEARKHATKQYLERAKEVLNGFDTYAIEHIPRNQNKKADAMSKLESMTFEHLTKEVLVEVLAKSSISDKEVSMIEAEKGENWMTSIYEYLISGLLPKDPKEARKAESIIEEIHEGSCGFNTEPHSMVVKVTKQGYYWPSMYKDAAKKIQDYTQCQAYSTTRKASSNDAITIGSTWSFIHWGINILGPLPVALINLKFLAIAVEHSTK</sequence>
<dbReference type="PANTHER" id="PTHR48475">
    <property type="entry name" value="RIBONUCLEASE H"/>
    <property type="match status" value="1"/>
</dbReference>
<feature type="domain" description="RNase H type-1" evidence="1">
    <location>
        <begin position="23"/>
        <end position="152"/>
    </location>
</feature>
<dbReference type="CDD" id="cd09279">
    <property type="entry name" value="RNase_HI_like"/>
    <property type="match status" value="1"/>
</dbReference>
<keyword evidence="2" id="KW-0808">Transferase</keyword>
<accession>A0ABQ5CC73</accession>
<keyword evidence="3" id="KW-1185">Reference proteome</keyword>